<feature type="region of interest" description="Disordered" evidence="1">
    <location>
        <begin position="1"/>
        <end position="22"/>
    </location>
</feature>
<evidence type="ECO:0000259" key="3">
    <source>
        <dbReference type="Pfam" id="PF08044"/>
    </source>
</evidence>
<gene>
    <name evidence="4" type="ORF">LWF01_02205</name>
</gene>
<dbReference type="EMBL" id="CP090958">
    <property type="protein sequence ID" value="WGW12602.1"/>
    <property type="molecule type" value="Genomic_DNA"/>
</dbReference>
<sequence length="224" mass="25606">MTSSDDAVPVWEQLSKDPRDPQYAQLRASDQDRAIVSQVVADAYADGRLDREEYDERAESVLSARMLGEFPPLLEDLLPVTGIAEASGKDFPAQAERSYRRGLRARFTGFASTSAITGAIWIATSFMNGDPYFFWPIFPIVGTGIGVVTQLINKRDVIEDEVRHLERREQKRRQAIESEPGALPARPIVAPTQQHLARHPHSRDQRRQDLREWRAQRRDDRRRN</sequence>
<dbReference type="Pfam" id="PF08044">
    <property type="entry name" value="DUF1707"/>
    <property type="match status" value="1"/>
</dbReference>
<keyword evidence="2" id="KW-1133">Transmembrane helix</keyword>
<evidence type="ECO:0000313" key="4">
    <source>
        <dbReference type="EMBL" id="WGW12602.1"/>
    </source>
</evidence>
<protein>
    <submittedName>
        <fullName evidence="4">DUF1707 domain-containing protein</fullName>
    </submittedName>
</protein>
<evidence type="ECO:0000256" key="1">
    <source>
        <dbReference type="SAM" id="MobiDB-lite"/>
    </source>
</evidence>
<feature type="region of interest" description="Disordered" evidence="1">
    <location>
        <begin position="168"/>
        <end position="224"/>
    </location>
</feature>
<feature type="transmembrane region" description="Helical" evidence="2">
    <location>
        <begin position="133"/>
        <end position="153"/>
    </location>
</feature>
<keyword evidence="5" id="KW-1185">Reference proteome</keyword>
<name>A0ABY8QU97_9MICO</name>
<dbReference type="RefSeq" id="WP_349639405.1">
    <property type="nucleotide sequence ID" value="NZ_CP090958.1"/>
</dbReference>
<feature type="compositionally biased region" description="Basic and acidic residues" evidence="1">
    <location>
        <begin position="202"/>
        <end position="224"/>
    </location>
</feature>
<proteinExistence type="predicted"/>
<dbReference type="InterPro" id="IPR012551">
    <property type="entry name" value="DUF1707_SHOCT-like"/>
</dbReference>
<keyword evidence="2" id="KW-0812">Transmembrane</keyword>
<feature type="transmembrane region" description="Helical" evidence="2">
    <location>
        <begin position="107"/>
        <end position="127"/>
    </location>
</feature>
<organism evidence="4 5">
    <name type="scientific">Saxibacter everestensis</name>
    <dbReference type="NCBI Taxonomy" id="2909229"/>
    <lineage>
        <taxon>Bacteria</taxon>
        <taxon>Bacillati</taxon>
        <taxon>Actinomycetota</taxon>
        <taxon>Actinomycetes</taxon>
        <taxon>Micrococcales</taxon>
        <taxon>Brevibacteriaceae</taxon>
        <taxon>Saxibacter</taxon>
    </lineage>
</organism>
<reference evidence="4 5" key="1">
    <citation type="submission" date="2023-05" db="EMBL/GenBank/DDBJ databases">
        <title>Lithophilousrod everest ZFBP1038 complete genpme.</title>
        <authorList>
            <person name="Tian M."/>
        </authorList>
    </citation>
    <scope>NUCLEOTIDE SEQUENCE [LARGE SCALE GENOMIC DNA]</scope>
    <source>
        <strain evidence="4 5">ZFBP1038</strain>
    </source>
</reference>
<accession>A0ABY8QU97</accession>
<evidence type="ECO:0000256" key="2">
    <source>
        <dbReference type="SAM" id="Phobius"/>
    </source>
</evidence>
<keyword evidence="2" id="KW-0472">Membrane</keyword>
<dbReference type="Proteomes" id="UP001209083">
    <property type="component" value="Chromosome"/>
</dbReference>
<evidence type="ECO:0000313" key="5">
    <source>
        <dbReference type="Proteomes" id="UP001209083"/>
    </source>
</evidence>
<feature type="domain" description="DUF1707" evidence="3">
    <location>
        <begin position="26"/>
        <end position="77"/>
    </location>
</feature>